<feature type="domain" description="Bacterial Ig" evidence="2">
    <location>
        <begin position="374"/>
        <end position="452"/>
    </location>
</feature>
<feature type="region of interest" description="Disordered" evidence="1">
    <location>
        <begin position="2691"/>
        <end position="2710"/>
    </location>
</feature>
<evidence type="ECO:0000313" key="4">
    <source>
        <dbReference type="Proteomes" id="UP000254209"/>
    </source>
</evidence>
<feature type="region of interest" description="Disordered" evidence="1">
    <location>
        <begin position="528"/>
        <end position="547"/>
    </location>
</feature>
<dbReference type="EMBL" id="UFSO01000003">
    <property type="protein sequence ID" value="SSY80833.1"/>
    <property type="molecule type" value="Genomic_DNA"/>
</dbReference>
<accession>A0A376BVJ2</accession>
<feature type="domain" description="Bacterial Ig" evidence="2">
    <location>
        <begin position="2145"/>
        <end position="2217"/>
    </location>
</feature>
<dbReference type="STRING" id="1120980.GCA_000745955_00278"/>
<feature type="domain" description="Bacterial Ig" evidence="2">
    <location>
        <begin position="868"/>
        <end position="947"/>
    </location>
</feature>
<organism evidence="3 4">
    <name type="scientific">Alysiella crassa</name>
    <dbReference type="NCBI Taxonomy" id="153491"/>
    <lineage>
        <taxon>Bacteria</taxon>
        <taxon>Pseudomonadati</taxon>
        <taxon>Pseudomonadota</taxon>
        <taxon>Betaproteobacteria</taxon>
        <taxon>Neisseriales</taxon>
        <taxon>Neisseriaceae</taxon>
        <taxon>Alysiella</taxon>
    </lineage>
</organism>
<dbReference type="GO" id="GO:0001681">
    <property type="term" value="F:sialate O-acetylesterase activity"/>
    <property type="evidence" value="ECO:0007669"/>
    <property type="project" value="InterPro"/>
</dbReference>
<reference evidence="3 4" key="1">
    <citation type="submission" date="2018-06" db="EMBL/GenBank/DDBJ databases">
        <authorList>
            <consortium name="Pathogen Informatics"/>
            <person name="Doyle S."/>
        </authorList>
    </citation>
    <scope>NUCLEOTIDE SEQUENCE [LARGE SCALE GENOMIC DNA]</scope>
    <source>
        <strain evidence="3 4">NCTC10283</strain>
    </source>
</reference>
<dbReference type="InterPro" id="IPR018247">
    <property type="entry name" value="EF_Hand_1_Ca_BS"/>
</dbReference>
<feature type="domain" description="Bacterial Ig" evidence="2">
    <location>
        <begin position="2222"/>
        <end position="2303"/>
    </location>
</feature>
<feature type="domain" description="Bacterial Ig" evidence="2">
    <location>
        <begin position="778"/>
        <end position="862"/>
    </location>
</feature>
<dbReference type="SUPFAM" id="SSF51120">
    <property type="entry name" value="beta-Roll"/>
    <property type="match status" value="1"/>
</dbReference>
<dbReference type="PANTHER" id="PTHR22901:SF0">
    <property type="entry name" value="SIALATE O-ACETYLESTERASE"/>
    <property type="match status" value="1"/>
</dbReference>
<name>A0A376BVJ2_9NEIS</name>
<feature type="domain" description="Bacterial Ig" evidence="2">
    <location>
        <begin position="467"/>
        <end position="545"/>
    </location>
</feature>
<feature type="compositionally biased region" description="Pro residues" evidence="1">
    <location>
        <begin position="182"/>
        <end position="199"/>
    </location>
</feature>
<feature type="domain" description="Bacterial Ig" evidence="2">
    <location>
        <begin position="701"/>
        <end position="773"/>
    </location>
</feature>
<dbReference type="Proteomes" id="UP000254209">
    <property type="component" value="Unassembled WGS sequence"/>
</dbReference>
<dbReference type="NCBIfam" id="NF033510">
    <property type="entry name" value="Ca_tandemer"/>
    <property type="match status" value="11"/>
</dbReference>
<dbReference type="RefSeq" id="WP_034290865.1">
    <property type="nucleotide sequence ID" value="NZ_CP091519.2"/>
</dbReference>
<dbReference type="GO" id="GO:0005975">
    <property type="term" value="P:carbohydrate metabolic process"/>
    <property type="evidence" value="ECO:0007669"/>
    <property type="project" value="TreeGrafter"/>
</dbReference>
<dbReference type="Pfam" id="PF17936">
    <property type="entry name" value="Big_6"/>
    <property type="match status" value="15"/>
</dbReference>
<sequence>MSVTVKVLNASKTIASHTAEAGKPLVLEAKNKVNYQLIDNATGFAPENIMTLRQGDDLMIMLNDGDTNSDIVIKGYFDGKTDSLLVGLHETGKMYAYIPVSAKPTDAITVLAEQVSSMQALGGTELSAEPTWTSYAPQGWLRILAPFMFAAVAAAVVASDDEDDSSSTTDTSADTNNTNPTPTTPTTPTPPDDTTPPVVPTATLSANGIVVSGKTEANAKVSVTAGSLKATGMADASGNYSVNLPEVLKNGEKISVTATDAAGNSSAATTLTAPTTPAPVVDTTPPTVPTATLSANGIVVSGKTEANAKVSVTAGSLKATGMADASGNYSVNLPEVLKNGEKISVTATDAAGNSSVATTLTAPTTPAPVVDTTAPVVPTATLSANGIVVSGKTEANAKVSVTAGSLKATGMADASGNYSVNLPEVLKNGEQISVIATDAAGNSSAATTLTAPTTPTTPAPVVDTTPPTVPTATLSANGIVVSGKTEANAKVTVVAGSLQATGMADASGNYSVNLPEVLKNGEQISVSATDSAGNSSSSTTLTAADQTPPQINAALDVSGSLITGTTEAGATVSANGVSTTADSTGAYSLTLPTAQTNGESITITSVDTSGNSSSHVLMANDSTAPETLTAELSSDGLTVSGSTEPNAVVTVNGVSGTANANGAYAITLPTALLNKEEITVSASDKAGNSITQTLTAADKTPPAEVGATLSDDGMSIVGKTEAGATVSANGVSTTADENGAYTLTLPEKQLNGETITVTATDTANNTTTQTIVAKDTTAPNTLEASVSNTADSTVISGTTEANATVYIDTDGDPKTIEATATANAAGAFSVALPNVLNQGEKLTLWASDEAGNTSAAFVATAPTQDTTAPAAPEAKISEDGLSISGTTEANATVNIQVGNETYTTTADENGAFSHTFAEALSNGETVEITATDAAQNTSEKTTLTAADTVPPSAPLISAATDGSFTVALSNDAVTATIDYVGEDDKTHQLVLNKTDGVWALADPSVAGVTITDNLVTLAPETVKDHISITVSNADAAGLSASAISEPAADHNPPAEPVFKIENDILTITPDVEAATLTVAYVDAAGEIHEATFLQSDQGWLDNNPQDQATIDVETGVVSLPMVNLLGGETVFVTVSDGALSNSGSLKVEDTIPPSDLADLIVGNGDTFLTANEITNNQVNVLVKLPSSGVNVGDVLMVNGTETVLSNSHINLGEVSLTLDAPTEGEKFTVTAQLKDSAGLTSGSLNKEFTRDTTVPGDSNGDGVADVQGRPSVIIQDSKGTSGYINAEDVNADGKVSVNITFPANSGYAAGDMLHISTAAGALEPIALTDEMIANGYVLAVEPTEGVNTITAYVQDVAGNSTLVGSDKSMLDDSVLLPPVVEIMDGGDGVLGATELMNNQGTAQITVPAGYTVGAVLEITYPNQSTEQITLTEVHLQEPITVKFDVVNGDNTVSATLTNVSGSLSRVGSDTVSVDTTAPSAPQVMIVGGEDGYIQESDIVDGKVNVKVTLPENGGYAVGDVLTITDSMGNTQTMPLTEEIIKNGVTVQVNPVTGNHVITATVSDLVGNVSAAAKAEAARDNGFPGDSNQDNIADEIGSPVVSVMDDVADLDVINSGDVQQGLVDVHIAVSAQNGYSVGDVLHLTAPNGSLQEIVLTDEHLKNGVVVAKVKPVLGENTVTAYVKDSDGNQSLVGTGSSVLDENTELAPMVMLETGTDGLINAAQYVANNNQITSKIELPATAQAGDVLFVELKAADTLLSTEQITLTAEHISAGSLKHSFTTDTEGEQTVNVYYKTGENVQSDSSAVRFNYDKTPPVITLTANDDGSVSYSMDAADANAQLTFTVDGNTVELKADVKTEGNIITGTISGDQILDGATVVVVASDFAGNVSDEVSVVAKAGGDKDVTAPVLTEVMVIDNGATVSGSTEAGAIVSVNGVTTTANEQGKFSVSLTKPLINKENIDVFVQDVAGNSSTTTTLTAPDLTPPTMPTASLSDDGLTVTGTTEAGVKVTVNGVETTANDKGEFSVTLPNALLNKEEIAVVATDLAGNQSTFTFQAADKTAPVVSDLRLSANGIVVSGSTEAGATVNVDYTGDGQVDVTGVADSTGAFSVNLPTALINGETIAVFAHDEANNNSPMMTITASDGIAPVEPTAALSEDGLTVSGTAEAGSTVSANGVSATADSQGAYSFRLPEAQLNGENLTVVSTDAAGNSSTTTVVAKDSTAPQVLTAEMANNGGSISGNTEANATVWVDVDGDAKYDVSAMANAVGTYTVQLATPLDNGETVSVVAVDSANNSSTALSLTAPMKDRIAPEIISAEISADGSVVSGKTEAGATVTVNGVSTTANEQGEFSLTLIMPLTNGENVLVIATDQDNNSSEPTTLIAPDLQAPNAPLMTADNNGAITIVLDTEAVKASVVYTDEQDVPHTATLSKDDNGVWTLDDGSLKGISVTDNMVVIAPEAVKDYSIVSATNADMKGNESFAATAEAADHNPPAKPVFAVSEDGLTLNITPAVDASVLNVIYQTATGDIVEAQIIQTPMGWLKGSNVADNVSVDAPTGTVSLPLGILAGGTSVVANNQDAKGLGAESEHLVVDNIAPAAPADIIVGDDNAYLTANEIVDGKVKVIIKLPNEGVNLGDILVVNEVEHVIDSTDINTGEYTLTLNAPEEGKELAVNAYLKDAKPNLSDSLKATYTRDTSVPGDSNQDGQADDAGKPVVIIQDAQGTSGYINAEDVNTDGDVLVNITFPSNSGYVQGDILHVVMTDGTEQTVALTNDMIANGYSLTVKPVEGVNTVTAYVTDLAGNQSLSGSDKSTLDDSVALPPELTIVDVNRDGYLSGNELNQFTNKADVDITIPAGYTVGATLNVVYPNGSTEEIKLTEEHLLQGVRVSMDVVDGSNTIRATLTQISGSVSKEGSSTIEVDTLSPAVPNIEIIGLDKGYFDESDLVDGKLQVKVSFPDKDRYHAGDVLTVRDASGSLQTVKLTTDDISNGVTLGVTPTEGNNAITASVSDVAGNASGLSQADGIRDNGKPSDPLISINDDGDNEINASDLNSDKQVSVSVMLPLGGGYSVGDTLHLTINGETQTFALTADHVNRGVLSTAFTPVPETNKVEAYITDEQGNRTEVVSATSENHSNVPSNNDLSLTVLDNSNIAEVQAKMSDESQNIDLAQADSNAVLGGASANEAITLDMQDGVDVFSSPQNIPMQHMTLNMGAGNDRVAVQQISDSARVNLGAGDDLLELGNNQGMVDGGEGRDMVAFGSPDTNVTVENHFSNFETFALFAGGSLKLTEKALLDNHAAELSDSNGVSYSNVLVIDGADNASVGLWEGLGRARPVEYNGQSYQVYKAQLNGSDYQIWIDSDISVK</sequence>
<feature type="compositionally biased region" description="Polar residues" evidence="1">
    <location>
        <begin position="2691"/>
        <end position="2704"/>
    </location>
</feature>
<evidence type="ECO:0000259" key="2">
    <source>
        <dbReference type="Pfam" id="PF17936"/>
    </source>
</evidence>
<keyword evidence="4" id="KW-1185">Reference proteome</keyword>
<dbReference type="InterPro" id="IPR041498">
    <property type="entry name" value="Big_6"/>
</dbReference>
<feature type="domain" description="Bacterial Ig" evidence="2">
    <location>
        <begin position="197"/>
        <end position="274"/>
    </location>
</feature>
<feature type="domain" description="Bacterial Ig" evidence="2">
    <location>
        <begin position="1984"/>
        <end position="2051"/>
    </location>
</feature>
<dbReference type="InterPro" id="IPR013783">
    <property type="entry name" value="Ig-like_fold"/>
</dbReference>
<evidence type="ECO:0000256" key="1">
    <source>
        <dbReference type="SAM" id="MobiDB-lite"/>
    </source>
</evidence>
<dbReference type="PANTHER" id="PTHR22901">
    <property type="entry name" value="SIALATE O-ACETYLESTERASE"/>
    <property type="match status" value="1"/>
</dbReference>
<feature type="compositionally biased region" description="Polar residues" evidence="1">
    <location>
        <begin position="1244"/>
        <end position="1256"/>
    </location>
</feature>
<dbReference type="Gene3D" id="2.60.40.10">
    <property type="entry name" value="Immunoglobulins"/>
    <property type="match status" value="15"/>
</dbReference>
<gene>
    <name evidence="3" type="ORF">NCTC10283_02395</name>
</gene>
<dbReference type="OrthoDB" id="8622300at2"/>
<dbReference type="InterPro" id="IPR011049">
    <property type="entry name" value="Serralysin-like_metalloprot_C"/>
</dbReference>
<protein>
    <recommendedName>
        <fullName evidence="2">Bacterial Ig domain-containing protein</fullName>
    </recommendedName>
</protein>
<feature type="domain" description="Bacterial Ig" evidence="2">
    <location>
        <begin position="2309"/>
        <end position="2384"/>
    </location>
</feature>
<dbReference type="PROSITE" id="PS00018">
    <property type="entry name" value="EF_HAND_1"/>
    <property type="match status" value="1"/>
</dbReference>
<feature type="domain" description="Bacterial Ig" evidence="2">
    <location>
        <begin position="1908"/>
        <end position="1980"/>
    </location>
</feature>
<feature type="compositionally biased region" description="Low complexity" evidence="1">
    <location>
        <begin position="528"/>
        <end position="544"/>
    </location>
</feature>
<feature type="compositionally biased region" description="Low complexity" evidence="1">
    <location>
        <begin position="166"/>
        <end position="181"/>
    </location>
</feature>
<feature type="domain" description="Bacterial Ig" evidence="2">
    <location>
        <begin position="286"/>
        <end position="363"/>
    </location>
</feature>
<feature type="region of interest" description="Disordered" evidence="1">
    <location>
        <begin position="443"/>
        <end position="467"/>
    </location>
</feature>
<feature type="region of interest" description="Disordered" evidence="1">
    <location>
        <begin position="160"/>
        <end position="201"/>
    </location>
</feature>
<feature type="region of interest" description="Disordered" evidence="1">
    <location>
        <begin position="1244"/>
        <end position="1266"/>
    </location>
</feature>
<dbReference type="InterPro" id="IPR039329">
    <property type="entry name" value="SIAE"/>
</dbReference>
<proteinExistence type="predicted"/>
<feature type="domain" description="Bacterial Ig" evidence="2">
    <location>
        <begin position="2063"/>
        <end position="2142"/>
    </location>
</feature>
<feature type="domain" description="Bacterial Ig" evidence="2">
    <location>
        <begin position="624"/>
        <end position="698"/>
    </location>
</feature>
<feature type="domain" description="Bacterial Ig" evidence="2">
    <location>
        <begin position="552"/>
        <end position="616"/>
    </location>
</feature>
<evidence type="ECO:0000313" key="3">
    <source>
        <dbReference type="EMBL" id="SSY80833.1"/>
    </source>
</evidence>
<feature type="compositionally biased region" description="Low complexity" evidence="1">
    <location>
        <begin position="445"/>
        <end position="467"/>
    </location>
</feature>